<dbReference type="HOGENOM" id="CLU_048271_1_0_11"/>
<dbReference type="GO" id="GO:0016787">
    <property type="term" value="F:hydrolase activity"/>
    <property type="evidence" value="ECO:0007669"/>
    <property type="project" value="UniProtKB-UniRule"/>
</dbReference>
<feature type="short sequence motif" description="DGA/G" evidence="2">
    <location>
        <begin position="162"/>
        <end position="164"/>
    </location>
</feature>
<keyword evidence="2" id="KW-0442">Lipid degradation</keyword>
<keyword evidence="2" id="KW-0378">Hydrolase</keyword>
<comment type="caution">
    <text evidence="4">The sequence shown here is derived from an EMBL/GenBank/DDBJ whole genome shotgun (WGS) entry which is preliminary data.</text>
</comment>
<dbReference type="CDD" id="cd07208">
    <property type="entry name" value="Pat_hypo_Ecoli_yjju_like"/>
    <property type="match status" value="1"/>
</dbReference>
<dbReference type="AlphaFoldDB" id="E6K0S0"/>
<feature type="active site" description="Nucleophile" evidence="2">
    <location>
        <position position="39"/>
    </location>
</feature>
<keyword evidence="1 2" id="KW-0443">Lipid metabolism</keyword>
<dbReference type="Proteomes" id="UP000004946">
    <property type="component" value="Chromosome"/>
</dbReference>
<dbReference type="Gene3D" id="3.40.1090.10">
    <property type="entry name" value="Cytosolic phospholipase A2 catalytic domain"/>
    <property type="match status" value="2"/>
</dbReference>
<accession>E6K0S0</accession>
<feature type="active site" description="Proton acceptor" evidence="2">
    <location>
        <position position="162"/>
    </location>
</feature>
<dbReference type="InterPro" id="IPR002641">
    <property type="entry name" value="PNPLA_dom"/>
</dbReference>
<feature type="domain" description="PNPLA" evidence="3">
    <location>
        <begin position="6"/>
        <end position="175"/>
    </location>
</feature>
<evidence type="ECO:0000259" key="3">
    <source>
        <dbReference type="PROSITE" id="PS51635"/>
    </source>
</evidence>
<proteinExistence type="predicted"/>
<dbReference type="InterPro" id="IPR037483">
    <property type="entry name" value="YjjU-like"/>
</dbReference>
<dbReference type="RefSeq" id="WP_006290209.1">
    <property type="nucleotide sequence ID" value="NZ_AP012333.1"/>
</dbReference>
<protein>
    <submittedName>
        <fullName evidence="4">Phospholipase, patatin family</fullName>
    </submittedName>
</protein>
<name>E6K0S0_PARDN</name>
<evidence type="ECO:0000313" key="5">
    <source>
        <dbReference type="Proteomes" id="UP000004946"/>
    </source>
</evidence>
<organism evidence="4 5">
    <name type="scientific">Parascardovia denticolens DSM 10105 = JCM 12538</name>
    <dbReference type="NCBI Taxonomy" id="864564"/>
    <lineage>
        <taxon>Bacteria</taxon>
        <taxon>Bacillati</taxon>
        <taxon>Actinomycetota</taxon>
        <taxon>Actinomycetes</taxon>
        <taxon>Bifidobacteriales</taxon>
        <taxon>Bifidobacteriaceae</taxon>
        <taxon>Parascardovia</taxon>
    </lineage>
</organism>
<evidence type="ECO:0000313" key="4">
    <source>
        <dbReference type="EMBL" id="EFT83401.1"/>
    </source>
</evidence>
<dbReference type="EMBL" id="AEON01000001">
    <property type="protein sequence ID" value="EFT83401.1"/>
    <property type="molecule type" value="Genomic_DNA"/>
</dbReference>
<gene>
    <name evidence="4" type="ORF">HMPREF0620_0406</name>
</gene>
<dbReference type="SUPFAM" id="SSF52151">
    <property type="entry name" value="FabD/lysophospholipase-like"/>
    <property type="match status" value="1"/>
</dbReference>
<evidence type="ECO:0000256" key="2">
    <source>
        <dbReference type="PROSITE-ProRule" id="PRU01161"/>
    </source>
</evidence>
<dbReference type="Pfam" id="PF19890">
    <property type="entry name" value="DUF6363"/>
    <property type="match status" value="1"/>
</dbReference>
<dbReference type="Pfam" id="PF01734">
    <property type="entry name" value="Patatin"/>
    <property type="match status" value="1"/>
</dbReference>
<feature type="short sequence motif" description="GXSXG" evidence="2">
    <location>
        <begin position="37"/>
        <end position="41"/>
    </location>
</feature>
<dbReference type="InterPro" id="IPR045943">
    <property type="entry name" value="DUF6363"/>
</dbReference>
<keyword evidence="5" id="KW-1185">Reference proteome</keyword>
<dbReference type="PROSITE" id="PS51635">
    <property type="entry name" value="PNPLA"/>
    <property type="match status" value="1"/>
</dbReference>
<dbReference type="GO" id="GO:0016042">
    <property type="term" value="P:lipid catabolic process"/>
    <property type="evidence" value="ECO:0007669"/>
    <property type="project" value="UniProtKB-UniRule"/>
</dbReference>
<comment type="caution">
    <text evidence="2">Lacks conserved residue(s) required for the propagation of feature annotation.</text>
</comment>
<reference evidence="4 5" key="1">
    <citation type="submission" date="2010-12" db="EMBL/GenBank/DDBJ databases">
        <authorList>
            <person name="Muzny D."/>
            <person name="Qin X."/>
            <person name="Buhay C."/>
            <person name="Dugan-Rocha S."/>
            <person name="Ding Y."/>
            <person name="Chen G."/>
            <person name="Hawes A."/>
            <person name="Holder M."/>
            <person name="Jhangiani S."/>
            <person name="Johnson A."/>
            <person name="Khan Z."/>
            <person name="Li Z."/>
            <person name="Liu W."/>
            <person name="Liu X."/>
            <person name="Perez L."/>
            <person name="Shen H."/>
            <person name="Wang Q."/>
            <person name="Watt J."/>
            <person name="Xi L."/>
            <person name="Xin Y."/>
            <person name="Zhou J."/>
            <person name="Deng J."/>
            <person name="Jiang H."/>
            <person name="Liu Y."/>
            <person name="Qu J."/>
            <person name="Song X.-Z."/>
            <person name="Zhang L."/>
            <person name="Villasana D."/>
            <person name="Johnson A."/>
            <person name="Liu J."/>
            <person name="Liyanage D."/>
            <person name="Lorensuhewa L."/>
            <person name="Robinson T."/>
            <person name="Song A."/>
            <person name="Song B.-B."/>
            <person name="Dinh H."/>
            <person name="Thornton R."/>
            <person name="Coyle M."/>
            <person name="Francisco L."/>
            <person name="Jackson L."/>
            <person name="Javaid M."/>
            <person name="Korchina V."/>
            <person name="Kovar C."/>
            <person name="Mata R."/>
            <person name="Mathew T."/>
            <person name="Ngo R."/>
            <person name="Nguyen L."/>
            <person name="Nguyen N."/>
            <person name="Okwuonu G."/>
            <person name="Ongeri F."/>
            <person name="Pham C."/>
            <person name="Simmons D."/>
            <person name="Wilczek-Boney K."/>
            <person name="Hale W."/>
            <person name="Jakkamsetti A."/>
            <person name="Pham P."/>
            <person name="Ruth R."/>
            <person name="San Lucas F."/>
            <person name="Warren J."/>
            <person name="Zhang J."/>
            <person name="Zhao Z."/>
            <person name="Zhou C."/>
            <person name="Zhu D."/>
            <person name="Lee S."/>
            <person name="Bess C."/>
            <person name="Blankenburg K."/>
            <person name="Forbes L."/>
            <person name="Fu Q."/>
            <person name="Gubbala S."/>
            <person name="Hirani K."/>
            <person name="Jayaseelan J.C."/>
            <person name="Lara F."/>
            <person name="Munidasa M."/>
            <person name="Palculict T."/>
            <person name="Patil S."/>
            <person name="Pu L.-L."/>
            <person name="Saada N."/>
            <person name="Tang L."/>
            <person name="Weissenberger G."/>
            <person name="Zhu Y."/>
            <person name="Hemphill L."/>
            <person name="Shang Y."/>
            <person name="Youmans B."/>
            <person name="Ayvaz T."/>
            <person name="Ross M."/>
            <person name="Santibanez J."/>
            <person name="Aqrawi P."/>
            <person name="Gross S."/>
            <person name="Joshi V."/>
            <person name="Fowler G."/>
            <person name="Nazareth L."/>
            <person name="Reid J."/>
            <person name="Worley K."/>
            <person name="Petrosino J."/>
            <person name="Highlander S."/>
            <person name="Gibbs R."/>
        </authorList>
    </citation>
    <scope>NUCLEOTIDE SEQUENCE [LARGE SCALE GENOMIC DNA]</scope>
    <source>
        <strain evidence="4 5">DSM 10105</strain>
    </source>
</reference>
<sequence>MTTLGVIDVGGGFRAIFAAGVLDACMKADIHFDRCYGVSAGSADLVGYMAGQYRRTLRFYTEYSFRPRYASMHNMIHNRDYINLDYIYGDLSKHDGEYPLDYPAFRDNPASLTVVACDANTGQPKYFTKDDISQDQYDVFKASSCVPAANSPYVIDGVPYFDGGIADPIPVQKAIDDGCDKVVIILTRQKDIPRQASHDRLPGKLLERKYPAAAERILNRYQTYNDEIDLAKEYEAQGKAVIIAPEDLHGLDTLKKTRQGLLDMYQEGFDQVGKIKEFLGLAASGTEPEGRDQDR</sequence>
<dbReference type="eggNOG" id="COG4667">
    <property type="taxonomic scope" value="Bacteria"/>
</dbReference>
<evidence type="ECO:0000256" key="1">
    <source>
        <dbReference type="ARBA" id="ARBA00023098"/>
    </source>
</evidence>
<dbReference type="InterPro" id="IPR016035">
    <property type="entry name" value="Acyl_Trfase/lysoPLipase"/>
</dbReference>